<dbReference type="SUPFAM" id="SSF53649">
    <property type="entry name" value="Alkaline phosphatase-like"/>
    <property type="match status" value="1"/>
</dbReference>
<evidence type="ECO:0000313" key="6">
    <source>
        <dbReference type="EMBL" id="VVN76858.1"/>
    </source>
</evidence>
<dbReference type="PANTHER" id="PTHR42693:SF43">
    <property type="entry name" value="BLL2667 PROTEIN"/>
    <property type="match status" value="1"/>
</dbReference>
<feature type="domain" description="Sulfatase N-terminal" evidence="5">
    <location>
        <begin position="64"/>
        <end position="482"/>
    </location>
</feature>
<reference evidence="6 7" key="1">
    <citation type="submission" date="2019-09" db="EMBL/GenBank/DDBJ databases">
        <authorList>
            <person name="Chandra G."/>
            <person name="Truman W A."/>
        </authorList>
    </citation>
    <scope>NUCLEOTIDE SEQUENCE [LARGE SCALE GENOMIC DNA]</scope>
    <source>
        <strain evidence="6">PS833</strain>
    </source>
</reference>
<name>A0A5E7ACF0_PSEFL</name>
<dbReference type="Pfam" id="PF00884">
    <property type="entry name" value="Sulfatase"/>
    <property type="match status" value="1"/>
</dbReference>
<gene>
    <name evidence="6" type="ORF">PS833_00793</name>
</gene>
<dbReference type="PANTHER" id="PTHR42693">
    <property type="entry name" value="ARYLSULFATASE FAMILY MEMBER"/>
    <property type="match status" value="1"/>
</dbReference>
<dbReference type="AlphaFoldDB" id="A0A5E7ACF0"/>
<comment type="similarity">
    <text evidence="1">Belongs to the sulfatase family.</text>
</comment>
<feature type="region of interest" description="Disordered" evidence="3">
    <location>
        <begin position="29"/>
        <end position="59"/>
    </location>
</feature>
<dbReference type="InterPro" id="IPR050738">
    <property type="entry name" value="Sulfatase"/>
</dbReference>
<organism evidence="6 7">
    <name type="scientific">Pseudomonas fluorescens</name>
    <dbReference type="NCBI Taxonomy" id="294"/>
    <lineage>
        <taxon>Bacteria</taxon>
        <taxon>Pseudomonadati</taxon>
        <taxon>Pseudomonadota</taxon>
        <taxon>Gammaproteobacteria</taxon>
        <taxon>Pseudomonadales</taxon>
        <taxon>Pseudomonadaceae</taxon>
        <taxon>Pseudomonas</taxon>
    </lineage>
</organism>
<dbReference type="Gene3D" id="3.30.1120.10">
    <property type="match status" value="1"/>
</dbReference>
<accession>A0A5E7ACF0</accession>
<dbReference type="OrthoDB" id="9803751at2"/>
<evidence type="ECO:0000256" key="3">
    <source>
        <dbReference type="SAM" id="MobiDB-lite"/>
    </source>
</evidence>
<evidence type="ECO:0000313" key="7">
    <source>
        <dbReference type="Proteomes" id="UP000409037"/>
    </source>
</evidence>
<dbReference type="EMBL" id="CABVHU010000001">
    <property type="protein sequence ID" value="VVN76858.1"/>
    <property type="molecule type" value="Genomic_DNA"/>
</dbReference>
<feature type="signal peptide" evidence="4">
    <location>
        <begin position="1"/>
        <end position="26"/>
    </location>
</feature>
<evidence type="ECO:0000256" key="1">
    <source>
        <dbReference type="ARBA" id="ARBA00008779"/>
    </source>
</evidence>
<evidence type="ECO:0000259" key="5">
    <source>
        <dbReference type="Pfam" id="PF00884"/>
    </source>
</evidence>
<dbReference type="Proteomes" id="UP000409037">
    <property type="component" value="Unassembled WGS sequence"/>
</dbReference>
<feature type="chain" id="PRO_5023050970" description="Sulfatase N-terminal domain-containing protein" evidence="4">
    <location>
        <begin position="27"/>
        <end position="787"/>
    </location>
</feature>
<comment type="PTM">
    <text evidence="2">The conversion to 3-oxoalanine (also known as C-formylglycine, FGly), of a serine or cysteine residue in prokaryotes and of a cysteine residue in eukaryotes, is critical for catalytic activity.</text>
</comment>
<dbReference type="RefSeq" id="WP_150796694.1">
    <property type="nucleotide sequence ID" value="NZ_CABVHU010000001.1"/>
</dbReference>
<feature type="modified residue" description="3-oxoalanine (Ser)" evidence="2">
    <location>
        <position position="110"/>
    </location>
</feature>
<dbReference type="CDD" id="cd16025">
    <property type="entry name" value="PAS_like"/>
    <property type="match status" value="1"/>
</dbReference>
<evidence type="ECO:0000256" key="2">
    <source>
        <dbReference type="PIRSR" id="PIRSR600917-52"/>
    </source>
</evidence>
<dbReference type="InterPro" id="IPR000917">
    <property type="entry name" value="Sulfatase_N"/>
</dbReference>
<keyword evidence="4" id="KW-0732">Signal</keyword>
<protein>
    <recommendedName>
        <fullName evidence="5">Sulfatase N-terminal domain-containing protein</fullName>
    </recommendedName>
</protein>
<evidence type="ECO:0000256" key="4">
    <source>
        <dbReference type="SAM" id="SignalP"/>
    </source>
</evidence>
<dbReference type="InterPro" id="IPR017850">
    <property type="entry name" value="Alkaline_phosphatase_core_sf"/>
</dbReference>
<proteinExistence type="inferred from homology"/>
<dbReference type="Gene3D" id="3.40.720.10">
    <property type="entry name" value="Alkaline Phosphatase, subunit A"/>
    <property type="match status" value="1"/>
</dbReference>
<sequence precursor="true">MSQKMPRSGHFALKLCMLLTSSIAAAQDTLPFPPTPSASDAKPTLQASRHQKRQQQSHLPADAPNILVIMLDDAGFAQSDTVGGAIHTPTLSRVADSGVRYNAFHTTAISSATRAALLTGRNHHRVGNGVIAELATDWDGYTGEIPKSSATMAEVLKQYGYSTAAFGKWHNTPPLDTTAAGPFDTWPTSYGFEHFYGFLAGETSQYEPRLYRDTTPIEPPRDPKYHLSEDLANQAVNWLQDQQTYAPDKPFFLYWTPGAVHGPHQVNAEWADKYKGQFAGGWDAYREQTFARQKEMGFIPQDAKLTPRPAELPAWNSLSAEQQQYQARLMEVYAGFMEHADTQAGKILDELEREGKRDNTLIFYVFGDNGASAEGMEGTISELLAQNGIPVPKEQQLKTLNDLYGGLSALGGAKLEGMYNAAWAWAGSGPFPGTKLVAGYFGGTRTPLAVSWPKQIKVDTKVRSQFHHVNDIAPTVYDVLGITAPKEVNGIIQDPLDGISMRYTFNDAELKSKKPAQYFEVLGSRGIYKDGWMASVFGPRKPWVQGFAQFMGWNPANDQWALYDLSHDYSQATDVAASHPEKLAELKAEFDVQAKANHVYPIGAGLYPFLDPTARIATSQHEWHFSDRTKRMPELTAPNLRNQNNKVVVEAVVPANASGVLYALGGIGGGVSLYLDDGYLGYEYNALAVARVKLRSEQRVPAGKISIEVLTTMTASKPGSPANLSLRLNGQEVAKGVTPFTPPILFTASETFDVAEDLGSPVTLDYFDRAPFAFNGKINDVHVAYMP</sequence>